<evidence type="ECO:0000313" key="1">
    <source>
        <dbReference type="EMBL" id="KAK2854038.1"/>
    </source>
</evidence>
<name>A0AA88NDK9_CHASR</name>
<sequence>MFTSKKSTISLHLEPKDFKSDILAKVLKIQTKLNLRHRLVVLQQNPQIKMKSIQVYKRGEESQTLTACEFPASTILAELGQFLKTQPGGTFSLYRNLQYSALVGKIPSNFTCSVSFPSKLSYLIIYRSPDMTFTL</sequence>
<gene>
    <name evidence="1" type="ORF">Q5P01_006699</name>
</gene>
<keyword evidence="2" id="KW-1185">Reference proteome</keyword>
<accession>A0AA88NDK9</accession>
<protein>
    <submittedName>
        <fullName evidence="1">Uncharacterized protein</fullName>
    </submittedName>
</protein>
<reference evidence="1" key="1">
    <citation type="submission" date="2023-07" db="EMBL/GenBank/DDBJ databases">
        <title>Chromosome-level Genome Assembly of Striped Snakehead (Channa striata).</title>
        <authorList>
            <person name="Liu H."/>
        </authorList>
    </citation>
    <scope>NUCLEOTIDE SEQUENCE</scope>
    <source>
        <strain evidence="1">Gz</strain>
        <tissue evidence="1">Muscle</tissue>
    </source>
</reference>
<evidence type="ECO:0000313" key="2">
    <source>
        <dbReference type="Proteomes" id="UP001187415"/>
    </source>
</evidence>
<dbReference type="EMBL" id="JAUPFM010000004">
    <property type="protein sequence ID" value="KAK2854038.1"/>
    <property type="molecule type" value="Genomic_DNA"/>
</dbReference>
<dbReference type="AlphaFoldDB" id="A0AA88NDK9"/>
<comment type="caution">
    <text evidence="1">The sequence shown here is derived from an EMBL/GenBank/DDBJ whole genome shotgun (WGS) entry which is preliminary data.</text>
</comment>
<dbReference type="Proteomes" id="UP001187415">
    <property type="component" value="Unassembled WGS sequence"/>
</dbReference>
<organism evidence="1 2">
    <name type="scientific">Channa striata</name>
    <name type="common">Snakehead murrel</name>
    <name type="synonym">Ophicephalus striatus</name>
    <dbReference type="NCBI Taxonomy" id="64152"/>
    <lineage>
        <taxon>Eukaryota</taxon>
        <taxon>Metazoa</taxon>
        <taxon>Chordata</taxon>
        <taxon>Craniata</taxon>
        <taxon>Vertebrata</taxon>
        <taxon>Euteleostomi</taxon>
        <taxon>Actinopterygii</taxon>
        <taxon>Neopterygii</taxon>
        <taxon>Teleostei</taxon>
        <taxon>Neoteleostei</taxon>
        <taxon>Acanthomorphata</taxon>
        <taxon>Anabantaria</taxon>
        <taxon>Anabantiformes</taxon>
        <taxon>Channoidei</taxon>
        <taxon>Channidae</taxon>
        <taxon>Channa</taxon>
    </lineage>
</organism>
<proteinExistence type="predicted"/>